<evidence type="ECO:0000313" key="1">
    <source>
        <dbReference type="EMBL" id="CEK66108.1"/>
    </source>
</evidence>
<sequence length="65" mass="7158">MHILCVLELAVQSQLGTTEALESKDSKRDFTTIIIVCPLVNENMRITPYSPILSHGMKIGSSLTL</sequence>
<gene>
    <name evidence="1" type="primary">ORF57333</name>
</gene>
<accession>A0A0B6ZC80</accession>
<protein>
    <submittedName>
        <fullName evidence="1">Uncharacterized protein</fullName>
    </submittedName>
</protein>
<proteinExistence type="predicted"/>
<dbReference type="AlphaFoldDB" id="A0A0B6ZC80"/>
<feature type="non-terminal residue" evidence="1">
    <location>
        <position position="65"/>
    </location>
</feature>
<dbReference type="EMBL" id="HACG01019243">
    <property type="protein sequence ID" value="CEK66108.1"/>
    <property type="molecule type" value="Transcribed_RNA"/>
</dbReference>
<name>A0A0B6ZC80_9EUPU</name>
<organism evidence="1">
    <name type="scientific">Arion vulgaris</name>
    <dbReference type="NCBI Taxonomy" id="1028688"/>
    <lineage>
        <taxon>Eukaryota</taxon>
        <taxon>Metazoa</taxon>
        <taxon>Spiralia</taxon>
        <taxon>Lophotrochozoa</taxon>
        <taxon>Mollusca</taxon>
        <taxon>Gastropoda</taxon>
        <taxon>Heterobranchia</taxon>
        <taxon>Euthyneura</taxon>
        <taxon>Panpulmonata</taxon>
        <taxon>Eupulmonata</taxon>
        <taxon>Stylommatophora</taxon>
        <taxon>Helicina</taxon>
        <taxon>Arionoidea</taxon>
        <taxon>Arionidae</taxon>
        <taxon>Arion</taxon>
    </lineage>
</organism>
<reference evidence="1" key="1">
    <citation type="submission" date="2014-12" db="EMBL/GenBank/DDBJ databases">
        <title>Insight into the proteome of Arion vulgaris.</title>
        <authorList>
            <person name="Aradska J."/>
            <person name="Bulat T."/>
            <person name="Smidak R."/>
            <person name="Sarate P."/>
            <person name="Gangsoo J."/>
            <person name="Sialana F."/>
            <person name="Bilban M."/>
            <person name="Lubec G."/>
        </authorList>
    </citation>
    <scope>NUCLEOTIDE SEQUENCE</scope>
    <source>
        <tissue evidence="1">Skin</tissue>
    </source>
</reference>